<accession>A0A2H0NJ74</accession>
<protein>
    <submittedName>
        <fullName evidence="2">Uncharacterized protein</fullName>
    </submittedName>
</protein>
<keyword evidence="1" id="KW-0472">Membrane</keyword>
<feature type="transmembrane region" description="Helical" evidence="1">
    <location>
        <begin position="38"/>
        <end position="55"/>
    </location>
</feature>
<gene>
    <name evidence="2" type="ORF">COV53_00650</name>
</gene>
<name>A0A2H0NJ74_9BACT</name>
<organism evidence="2 3">
    <name type="scientific">Candidatus Gottesmanbacteria bacterium CG11_big_fil_rev_8_21_14_0_20_37_11</name>
    <dbReference type="NCBI Taxonomy" id="1974575"/>
    <lineage>
        <taxon>Bacteria</taxon>
        <taxon>Candidatus Gottesmaniibacteriota</taxon>
    </lineage>
</organism>
<comment type="caution">
    <text evidence="2">The sequence shown here is derived from an EMBL/GenBank/DDBJ whole genome shotgun (WGS) entry which is preliminary data.</text>
</comment>
<keyword evidence="1" id="KW-0812">Transmembrane</keyword>
<feature type="transmembrane region" description="Helical" evidence="1">
    <location>
        <begin position="12"/>
        <end position="32"/>
    </location>
</feature>
<dbReference type="AlphaFoldDB" id="A0A2H0NJ74"/>
<evidence type="ECO:0000256" key="1">
    <source>
        <dbReference type="SAM" id="Phobius"/>
    </source>
</evidence>
<dbReference type="EMBL" id="PCWS01000015">
    <property type="protein sequence ID" value="PIR08890.1"/>
    <property type="molecule type" value="Genomic_DNA"/>
</dbReference>
<dbReference type="Proteomes" id="UP000230707">
    <property type="component" value="Unassembled WGS sequence"/>
</dbReference>
<evidence type="ECO:0000313" key="3">
    <source>
        <dbReference type="Proteomes" id="UP000230707"/>
    </source>
</evidence>
<evidence type="ECO:0000313" key="2">
    <source>
        <dbReference type="EMBL" id="PIR08890.1"/>
    </source>
</evidence>
<sequence length="137" mass="15756">MKTNVLKIAKFFGWFLIVFHILGFLLSLFYFVESTTPVSLLIIVVGIISGILLVLTKRWGIYSLGLLILLNEYNNIFIKHQYTKIIQSFNVAVTSALNYGPGFVLLPIMISIIGIVLFFLPLYLFFLFFFNKDKFSE</sequence>
<reference evidence="2 3" key="1">
    <citation type="submission" date="2017-09" db="EMBL/GenBank/DDBJ databases">
        <title>Depth-based differentiation of microbial function through sediment-hosted aquifers and enrichment of novel symbionts in the deep terrestrial subsurface.</title>
        <authorList>
            <person name="Probst A.J."/>
            <person name="Ladd B."/>
            <person name="Jarett J.K."/>
            <person name="Geller-Mcgrath D.E."/>
            <person name="Sieber C.M."/>
            <person name="Emerson J.B."/>
            <person name="Anantharaman K."/>
            <person name="Thomas B.C."/>
            <person name="Malmstrom R."/>
            <person name="Stieglmeier M."/>
            <person name="Klingl A."/>
            <person name="Woyke T."/>
            <person name="Ryan C.M."/>
            <person name="Banfield J.F."/>
        </authorList>
    </citation>
    <scope>NUCLEOTIDE SEQUENCE [LARGE SCALE GENOMIC DNA]</scope>
    <source>
        <strain evidence="2">CG11_big_fil_rev_8_21_14_0_20_37_11</strain>
    </source>
</reference>
<feature type="transmembrane region" description="Helical" evidence="1">
    <location>
        <begin position="102"/>
        <end position="130"/>
    </location>
</feature>
<keyword evidence="1" id="KW-1133">Transmembrane helix</keyword>
<proteinExistence type="predicted"/>